<dbReference type="PANTHER" id="PTHR46401:SF2">
    <property type="entry name" value="GLYCOSYLTRANSFERASE WBBK-RELATED"/>
    <property type="match status" value="1"/>
</dbReference>
<evidence type="ECO:0000259" key="2">
    <source>
        <dbReference type="Pfam" id="PF00534"/>
    </source>
</evidence>
<accession>A0A0A7FW48</accession>
<evidence type="ECO:0000313" key="5">
    <source>
        <dbReference type="Proteomes" id="UP000030635"/>
    </source>
</evidence>
<dbReference type="GO" id="GO:0016757">
    <property type="term" value="F:glycosyltransferase activity"/>
    <property type="evidence" value="ECO:0007669"/>
    <property type="project" value="InterPro"/>
</dbReference>
<dbReference type="Pfam" id="PF13439">
    <property type="entry name" value="Glyco_transf_4"/>
    <property type="match status" value="1"/>
</dbReference>
<proteinExistence type="predicted"/>
<dbReference type="RefSeq" id="WP_039313369.1">
    <property type="nucleotide sequence ID" value="NZ_CP006905.1"/>
</dbReference>
<sequence>MKVCIDARSVNLHEGTGIGTYTKNVISEMINIDKEDSFDLIWTGKSKKEFLKDNTKLTLCSGRRGSFFETYYIPKLIEDKNIDLYHIPQNGIGFPFEYDINTVVTIHDLIPYIMPETVGPGYLKRFLRDMPNIIENSKGILTVSEYSKKDILKFFRGYPEDKVFVTPLSANYDFKPMDKKLCKEIINKRFSFDCPYILYIGGFSARKNVKGIIDAFSSVYKSLNKKYKLLLGGSLKDEGLSLKEYAKSLNLEDDVIFTGFLENSDLPILYNGADLFVYPSYYEGFGLPPLEAMSCKTAVITSNLTSIPEVTGDSAILINPYNNTELNNSLFKALNDDAFRNELSKKGYKRSLQFSWRQTAENTLKAYNDVLNSIT</sequence>
<dbReference type="InterPro" id="IPR028098">
    <property type="entry name" value="Glyco_trans_4-like_N"/>
</dbReference>
<dbReference type="SUPFAM" id="SSF53756">
    <property type="entry name" value="UDP-Glycosyltransferase/glycogen phosphorylase"/>
    <property type="match status" value="1"/>
</dbReference>
<name>A0A0A7FW48_9CLOT</name>
<keyword evidence="1 4" id="KW-0808">Transferase</keyword>
<gene>
    <name evidence="4" type="ORF">U729_1587</name>
</gene>
<dbReference type="InterPro" id="IPR001296">
    <property type="entry name" value="Glyco_trans_1"/>
</dbReference>
<dbReference type="PANTHER" id="PTHR46401">
    <property type="entry name" value="GLYCOSYLTRANSFERASE WBBK-RELATED"/>
    <property type="match status" value="1"/>
</dbReference>
<dbReference type="Pfam" id="PF00534">
    <property type="entry name" value="Glycos_transf_1"/>
    <property type="match status" value="1"/>
</dbReference>
<dbReference type="OrthoDB" id="9797829at2"/>
<dbReference type="CDD" id="cd03809">
    <property type="entry name" value="GT4_MtfB-like"/>
    <property type="match status" value="1"/>
</dbReference>
<dbReference type="GO" id="GO:0009103">
    <property type="term" value="P:lipopolysaccharide biosynthetic process"/>
    <property type="evidence" value="ECO:0007669"/>
    <property type="project" value="TreeGrafter"/>
</dbReference>
<evidence type="ECO:0000256" key="1">
    <source>
        <dbReference type="ARBA" id="ARBA00022679"/>
    </source>
</evidence>
<feature type="domain" description="Glycosyl transferase family 1" evidence="2">
    <location>
        <begin position="194"/>
        <end position="350"/>
    </location>
</feature>
<evidence type="ECO:0000259" key="3">
    <source>
        <dbReference type="Pfam" id="PF13439"/>
    </source>
</evidence>
<dbReference type="Proteomes" id="UP000030635">
    <property type="component" value="Chromosome"/>
</dbReference>
<dbReference type="eggNOG" id="COG0438">
    <property type="taxonomic scope" value="Bacteria"/>
</dbReference>
<dbReference type="STRING" id="1561.NPD11_1426"/>
<dbReference type="FunFam" id="3.40.50.2000:FF:000119">
    <property type="entry name" value="Glycosyl transferase group 1"/>
    <property type="match status" value="1"/>
</dbReference>
<dbReference type="AlphaFoldDB" id="A0A0A7FW48"/>
<reference evidence="4 5" key="1">
    <citation type="journal article" date="2015" name="Infect. Genet. Evol.">
        <title>Genomic sequences of six botulinum neurotoxin-producing strains representing three clostridial species illustrate the mobility and diversity of botulinum neurotoxin genes.</title>
        <authorList>
            <person name="Smith T.J."/>
            <person name="Hill K.K."/>
            <person name="Xie G."/>
            <person name="Foley B.T."/>
            <person name="Williamson C.H."/>
            <person name="Foster J.T."/>
            <person name="Johnson S.L."/>
            <person name="Chertkov O."/>
            <person name="Teshima H."/>
            <person name="Gibbons H.S."/>
            <person name="Johnsky L.A."/>
            <person name="Karavis M.A."/>
            <person name="Smith L.A."/>
        </authorList>
    </citation>
    <scope>NUCLEOTIDE SEQUENCE [LARGE SCALE GENOMIC DNA]</scope>
    <source>
        <strain evidence="4">Sullivan</strain>
    </source>
</reference>
<evidence type="ECO:0000313" key="4">
    <source>
        <dbReference type="EMBL" id="AIY83807.1"/>
    </source>
</evidence>
<dbReference type="KEGG" id="cbv:U729_1587"/>
<keyword evidence="5" id="KW-1185">Reference proteome</keyword>
<dbReference type="HOGENOM" id="CLU_009583_27_5_9"/>
<organism evidence="4 5">
    <name type="scientific">Clostridium baratii str. Sullivan</name>
    <dbReference type="NCBI Taxonomy" id="1415775"/>
    <lineage>
        <taxon>Bacteria</taxon>
        <taxon>Bacillati</taxon>
        <taxon>Bacillota</taxon>
        <taxon>Clostridia</taxon>
        <taxon>Eubacteriales</taxon>
        <taxon>Clostridiaceae</taxon>
        <taxon>Clostridium</taxon>
    </lineage>
</organism>
<feature type="domain" description="Glycosyltransferase subfamily 4-like N-terminal" evidence="3">
    <location>
        <begin position="63"/>
        <end position="167"/>
    </location>
</feature>
<dbReference type="EMBL" id="CP006905">
    <property type="protein sequence ID" value="AIY83807.1"/>
    <property type="molecule type" value="Genomic_DNA"/>
</dbReference>
<protein>
    <submittedName>
        <fullName evidence="4">Glycosyl transferases group 1 family protein</fullName>
    </submittedName>
</protein>
<dbReference type="Gene3D" id="3.40.50.2000">
    <property type="entry name" value="Glycogen Phosphorylase B"/>
    <property type="match status" value="2"/>
</dbReference>